<dbReference type="Gene3D" id="1.20.120.1760">
    <property type="match status" value="1"/>
</dbReference>
<feature type="transmembrane region" description="Helical" evidence="1">
    <location>
        <begin position="101"/>
        <end position="118"/>
    </location>
</feature>
<accession>A0ABM1THV3</accession>
<evidence type="ECO:0000313" key="2">
    <source>
        <dbReference type="Proteomes" id="UP000694941"/>
    </source>
</evidence>
<organism evidence="2 3">
    <name type="scientific">Limulus polyphemus</name>
    <name type="common">Atlantic horseshoe crab</name>
    <dbReference type="NCBI Taxonomy" id="6850"/>
    <lineage>
        <taxon>Eukaryota</taxon>
        <taxon>Metazoa</taxon>
        <taxon>Ecdysozoa</taxon>
        <taxon>Arthropoda</taxon>
        <taxon>Chelicerata</taxon>
        <taxon>Merostomata</taxon>
        <taxon>Xiphosura</taxon>
        <taxon>Limulidae</taxon>
        <taxon>Limulus</taxon>
    </lineage>
</organism>
<proteinExistence type="predicted"/>
<evidence type="ECO:0000313" key="3">
    <source>
        <dbReference type="RefSeq" id="XP_022255459.1"/>
    </source>
</evidence>
<reference evidence="3" key="1">
    <citation type="submission" date="2025-08" db="UniProtKB">
        <authorList>
            <consortium name="RefSeq"/>
        </authorList>
    </citation>
    <scope>IDENTIFICATION</scope>
    <source>
        <tissue evidence="3">Muscle</tissue>
    </source>
</reference>
<dbReference type="GeneID" id="106471127"/>
<gene>
    <name evidence="3" type="primary">LOC106471127</name>
</gene>
<feature type="transmembrane region" description="Helical" evidence="1">
    <location>
        <begin position="12"/>
        <end position="32"/>
    </location>
</feature>
<protein>
    <submittedName>
        <fullName evidence="3">Ceramide phosphoethanolamine synthase-like isoform X1</fullName>
    </submittedName>
</protein>
<keyword evidence="1" id="KW-0472">Membrane</keyword>
<dbReference type="Proteomes" id="UP000694941">
    <property type="component" value="Unplaced"/>
</dbReference>
<dbReference type="Pfam" id="PF01066">
    <property type="entry name" value="CDP-OH_P_transf"/>
    <property type="match status" value="1"/>
</dbReference>
<keyword evidence="2" id="KW-1185">Reference proteome</keyword>
<feature type="transmembrane region" description="Helical" evidence="1">
    <location>
        <begin position="226"/>
        <end position="244"/>
    </location>
</feature>
<dbReference type="InterPro" id="IPR043130">
    <property type="entry name" value="CDP-OH_PTrfase_TM_dom"/>
</dbReference>
<feature type="transmembrane region" description="Helical" evidence="1">
    <location>
        <begin position="282"/>
        <end position="305"/>
    </location>
</feature>
<dbReference type="InterPro" id="IPR000462">
    <property type="entry name" value="CDP-OH_P_trans"/>
</dbReference>
<feature type="transmembrane region" description="Helical" evidence="1">
    <location>
        <begin position="311"/>
        <end position="331"/>
    </location>
</feature>
<keyword evidence="1" id="KW-0812">Transmembrane</keyword>
<sequence>MSVNHTVLKQSLALMMISGLFIYFLWMDIALYHNVQHIAPVLPNSKRSHDKSSSLISPFTGLSVKMMMMDPINNYILTPIAQLFNYATSFSEKCYVITPNMISFTGLVFAGFAARCVVSDNIIRQRIAVLLFQGRTWCDALDGIVARARMGMVKHASLRSTPGYVIDGLADTLGFTAFLVGCYYYLRRWPPNESHYRVLSSKEHLEKNGGHAGENGSQTNWTARRLFYVVFCFGMQIAVSAFFWDRYIHSYSELLETPQSTVGTAMAQNEQLKSAFTWMIMWFWRVCNAHCLIQFLLIAIVMGNMWEFFRFVQYSGFAVLLVLAFFSELNLHIMMSSLMQTS</sequence>
<evidence type="ECO:0000256" key="1">
    <source>
        <dbReference type="SAM" id="Phobius"/>
    </source>
</evidence>
<keyword evidence="1" id="KW-1133">Transmembrane helix</keyword>
<dbReference type="RefSeq" id="XP_022255459.1">
    <property type="nucleotide sequence ID" value="XM_022399751.1"/>
</dbReference>
<name>A0ABM1THV3_LIMPO</name>